<accession>A0A2T0N2I4</accession>
<gene>
    <name evidence="1" type="ORF">B0I32_106320</name>
</gene>
<organism evidence="1 2">
    <name type="scientific">Nonomuraea fuscirosea</name>
    <dbReference type="NCBI Taxonomy" id="1291556"/>
    <lineage>
        <taxon>Bacteria</taxon>
        <taxon>Bacillati</taxon>
        <taxon>Actinomycetota</taxon>
        <taxon>Actinomycetes</taxon>
        <taxon>Streptosporangiales</taxon>
        <taxon>Streptosporangiaceae</taxon>
        <taxon>Nonomuraea</taxon>
    </lineage>
</organism>
<name>A0A2T0N2I4_9ACTN</name>
<dbReference type="Proteomes" id="UP000238312">
    <property type="component" value="Unassembled WGS sequence"/>
</dbReference>
<keyword evidence="2" id="KW-1185">Reference proteome</keyword>
<sequence length="141" mass="15172">MTWNSGPCIDDVPEAVVTAIDAINAQLGWPGGRPAPCVGHMVHDHRPIDGIDVTLGSERVEITVAGVTVGTGRRWPAFGNAYLKCHLPHTWPHDPHVAALNQGGALNAFQLHLLTLHGTHCHGCTSVARSEWCHLCRGERA</sequence>
<protein>
    <submittedName>
        <fullName evidence="1">Uncharacterized protein</fullName>
    </submittedName>
</protein>
<comment type="caution">
    <text evidence="1">The sequence shown here is derived from an EMBL/GenBank/DDBJ whole genome shotgun (WGS) entry which is preliminary data.</text>
</comment>
<dbReference type="AlphaFoldDB" id="A0A2T0N2I4"/>
<reference evidence="1 2" key="1">
    <citation type="submission" date="2018-03" db="EMBL/GenBank/DDBJ databases">
        <title>Genomic Encyclopedia of Type Strains, Phase III (KMG-III): the genomes of soil and plant-associated and newly described type strains.</title>
        <authorList>
            <person name="Whitman W."/>
        </authorList>
    </citation>
    <scope>NUCLEOTIDE SEQUENCE [LARGE SCALE GENOMIC DNA]</scope>
    <source>
        <strain evidence="1 2">CGMCC 4.7104</strain>
    </source>
</reference>
<evidence type="ECO:0000313" key="1">
    <source>
        <dbReference type="EMBL" id="PRX66184.1"/>
    </source>
</evidence>
<proteinExistence type="predicted"/>
<evidence type="ECO:0000313" key="2">
    <source>
        <dbReference type="Proteomes" id="UP000238312"/>
    </source>
</evidence>
<dbReference type="EMBL" id="PVNG01000006">
    <property type="protein sequence ID" value="PRX66184.1"/>
    <property type="molecule type" value="Genomic_DNA"/>
</dbReference>
<dbReference type="RefSeq" id="WP_106239835.1">
    <property type="nucleotide sequence ID" value="NZ_PVNG01000006.1"/>
</dbReference>